<dbReference type="InterPro" id="IPR043129">
    <property type="entry name" value="ATPase_NBD"/>
</dbReference>
<comment type="similarity">
    <text evidence="1">Belongs to the actin family.</text>
</comment>
<keyword evidence="3" id="KW-1185">Reference proteome</keyword>
<dbReference type="Proteomes" id="UP001149090">
    <property type="component" value="Unassembled WGS sequence"/>
</dbReference>
<dbReference type="InterPro" id="IPR004000">
    <property type="entry name" value="Actin"/>
</dbReference>
<dbReference type="OrthoDB" id="337660at2759"/>
<reference evidence="2" key="1">
    <citation type="submission" date="2022-10" db="EMBL/GenBank/DDBJ databases">
        <title>Novel sulphate-reducing endosymbionts in the free-living metamonad Anaeramoeba.</title>
        <authorList>
            <person name="Jerlstrom-Hultqvist J."/>
            <person name="Cepicka I."/>
            <person name="Gallot-Lavallee L."/>
            <person name="Salas-Leiva D."/>
            <person name="Curtis B.A."/>
            <person name="Zahonova K."/>
            <person name="Pipaliya S."/>
            <person name="Dacks J."/>
            <person name="Roger A.J."/>
        </authorList>
    </citation>
    <scope>NUCLEOTIDE SEQUENCE</scope>
    <source>
        <strain evidence="2">BMAN</strain>
    </source>
</reference>
<dbReference type="Gene3D" id="3.90.640.10">
    <property type="entry name" value="Actin, Chain A, domain 4"/>
    <property type="match status" value="1"/>
</dbReference>
<dbReference type="EMBL" id="JAPDFW010000058">
    <property type="protein sequence ID" value="KAJ5077326.1"/>
    <property type="molecule type" value="Genomic_DNA"/>
</dbReference>
<dbReference type="AlphaFoldDB" id="A0A9Q0LRE5"/>
<dbReference type="Pfam" id="PF00022">
    <property type="entry name" value="Actin"/>
    <property type="match status" value="2"/>
</dbReference>
<dbReference type="SUPFAM" id="SSF53067">
    <property type="entry name" value="Actin-like ATPase domain"/>
    <property type="match status" value="2"/>
</dbReference>
<evidence type="ECO:0000313" key="2">
    <source>
        <dbReference type="EMBL" id="KAJ5077326.1"/>
    </source>
</evidence>
<name>A0A9Q0LRE5_ANAIG</name>
<dbReference type="Gene3D" id="3.30.420.40">
    <property type="match status" value="2"/>
</dbReference>
<gene>
    <name evidence="2" type="ORF">M0811_05848</name>
</gene>
<evidence type="ECO:0000256" key="1">
    <source>
        <dbReference type="RuleBase" id="RU000487"/>
    </source>
</evidence>
<organism evidence="2 3">
    <name type="scientific">Anaeramoeba ignava</name>
    <name type="common">Anaerobic marine amoeba</name>
    <dbReference type="NCBI Taxonomy" id="1746090"/>
    <lineage>
        <taxon>Eukaryota</taxon>
        <taxon>Metamonada</taxon>
        <taxon>Anaeramoebidae</taxon>
        <taxon>Anaeramoeba</taxon>
    </lineage>
</organism>
<accession>A0A9Q0LRE5</accession>
<dbReference type="SMART" id="SM00268">
    <property type="entry name" value="ACTIN"/>
    <property type="match status" value="1"/>
</dbReference>
<proteinExistence type="inferred from homology"/>
<dbReference type="CDD" id="cd10169">
    <property type="entry name" value="ASKHA_NBD_actin-like"/>
    <property type="match status" value="1"/>
</dbReference>
<protein>
    <submittedName>
        <fullName evidence="2">Actin-5c-related</fullName>
    </submittedName>
</protein>
<comment type="caution">
    <text evidence="2">The sequence shown here is derived from an EMBL/GenBank/DDBJ whole genome shotgun (WGS) entry which is preliminary data.</text>
</comment>
<sequence length="347" mass="39645">MSNKTNVVVVDNGEFEARIGFGGEKKPQFTISKDITTTKYNKTHKKIPESNKPKLEEYWTSIQKKLGINPIEYSMLVTETPLQPKQIRQTNAEILFETLHFKEAFFALQNVLALFATGKSTGVSVNFGYSTTSIVPIYRERIFPYAIQRLEIGAFDIEDVFLEQLIKNEHNLSIFSKNNLDVRDLKETQLEFRRSTNINENYPNPKNVPVKGAENLEIEFSDQHWKAPEILFSPRDYGVQFEGIHKLLVNSIYKRSPIYSRKSLITNILLFGGTSRIAGLSERLAAEVQFFIPSTVVPQITIETDDQQLPFVGGSIVGSYFLKDDSSWISYSDYSEFGPNICFEKCF</sequence>
<dbReference type="PANTHER" id="PTHR11937">
    <property type="entry name" value="ACTIN"/>
    <property type="match status" value="1"/>
</dbReference>
<evidence type="ECO:0000313" key="3">
    <source>
        <dbReference type="Proteomes" id="UP001149090"/>
    </source>
</evidence>